<protein>
    <submittedName>
        <fullName evidence="1">Uncharacterized protein</fullName>
    </submittedName>
</protein>
<keyword evidence="2" id="KW-1185">Reference proteome</keyword>
<accession>A0ABN9ATN8</accession>
<dbReference type="Proteomes" id="UP001162483">
    <property type="component" value="Unassembled WGS sequence"/>
</dbReference>
<reference evidence="1" key="1">
    <citation type="submission" date="2023-05" db="EMBL/GenBank/DDBJ databases">
        <authorList>
            <person name="Stuckert A."/>
        </authorList>
    </citation>
    <scope>NUCLEOTIDE SEQUENCE</scope>
</reference>
<name>A0ABN9ATN8_9NEOB</name>
<sequence length="72" mass="8322">MEVEMTEAEDGNLECDCRISLTPDTHTDDGAVLTVEVAHAALEWPLYKYHILNVIKGDKPSLWRRWNKRVIK</sequence>
<gene>
    <name evidence="1" type="ORF">SPARVUS_LOCUS1254577</name>
</gene>
<evidence type="ECO:0000313" key="2">
    <source>
        <dbReference type="Proteomes" id="UP001162483"/>
    </source>
</evidence>
<comment type="caution">
    <text evidence="1">The sequence shown here is derived from an EMBL/GenBank/DDBJ whole genome shotgun (WGS) entry which is preliminary data.</text>
</comment>
<organism evidence="1 2">
    <name type="scientific">Staurois parvus</name>
    <dbReference type="NCBI Taxonomy" id="386267"/>
    <lineage>
        <taxon>Eukaryota</taxon>
        <taxon>Metazoa</taxon>
        <taxon>Chordata</taxon>
        <taxon>Craniata</taxon>
        <taxon>Vertebrata</taxon>
        <taxon>Euteleostomi</taxon>
        <taxon>Amphibia</taxon>
        <taxon>Batrachia</taxon>
        <taxon>Anura</taxon>
        <taxon>Neobatrachia</taxon>
        <taxon>Ranoidea</taxon>
        <taxon>Ranidae</taxon>
        <taxon>Staurois</taxon>
    </lineage>
</organism>
<evidence type="ECO:0000313" key="1">
    <source>
        <dbReference type="EMBL" id="CAI9537580.1"/>
    </source>
</evidence>
<dbReference type="EMBL" id="CATNWA010000623">
    <property type="protein sequence ID" value="CAI9537580.1"/>
    <property type="molecule type" value="Genomic_DNA"/>
</dbReference>
<proteinExistence type="predicted"/>